<protein>
    <recommendedName>
        <fullName evidence="5">Right handed beta helix domain-containing protein</fullName>
    </recommendedName>
</protein>
<sequence length="360" mass="37913">MKFSSTALLFLGATTLVSGERKASRNKMNVRGLPDDNGRQLTGKKGGKKADCNEDATVISSCNTVITQSGRYVLEKTLKCEPSDDLGISLQADDIRLDCQGNQIRGFGFSDSSFNIGIGISGANHVSVANCHVQNFFVGLLVDSSVETWDDVIVEDSSYNKNRFGMVFEGDEVTDRYSYTVLHTEAKKNEIDGLVGFGADGTIVSSTFSENGVGDDSDGVGLYFRFGSNTLIIDVKANDNIAGGLLTLGDELGLSTETTAVNSEFCGNPAGNIEFFFSADIFMAGSLIAQGNTCDTSEPMMVGGRDVCECPCKGKTAASSGVGSSAATAGVSSLSLEDKTSQTLLLRTNETVAALTNGLK</sequence>
<name>A0A9K3LLI2_9STRA</name>
<dbReference type="Proteomes" id="UP000693970">
    <property type="component" value="Unassembled WGS sequence"/>
</dbReference>
<evidence type="ECO:0008006" key="5">
    <source>
        <dbReference type="Google" id="ProtNLM"/>
    </source>
</evidence>
<feature type="chain" id="PRO_5039951228" description="Right handed beta helix domain-containing protein" evidence="2">
    <location>
        <begin position="20"/>
        <end position="360"/>
    </location>
</feature>
<evidence type="ECO:0000256" key="1">
    <source>
        <dbReference type="SAM" id="MobiDB-lite"/>
    </source>
</evidence>
<evidence type="ECO:0000313" key="3">
    <source>
        <dbReference type="EMBL" id="KAG7363903.1"/>
    </source>
</evidence>
<comment type="caution">
    <text evidence="3">The sequence shown here is derived from an EMBL/GenBank/DDBJ whole genome shotgun (WGS) entry which is preliminary data.</text>
</comment>
<keyword evidence="2" id="KW-0732">Signal</keyword>
<dbReference type="AlphaFoldDB" id="A0A9K3LLI2"/>
<feature type="region of interest" description="Disordered" evidence="1">
    <location>
        <begin position="22"/>
        <end position="48"/>
    </location>
</feature>
<dbReference type="EMBL" id="JAGRRH010000009">
    <property type="protein sequence ID" value="KAG7363903.1"/>
    <property type="molecule type" value="Genomic_DNA"/>
</dbReference>
<reference evidence="3" key="2">
    <citation type="submission" date="2021-04" db="EMBL/GenBank/DDBJ databases">
        <authorList>
            <person name="Podell S."/>
        </authorList>
    </citation>
    <scope>NUCLEOTIDE SEQUENCE</scope>
    <source>
        <strain evidence="3">Hildebrandi</strain>
    </source>
</reference>
<feature type="signal peptide" evidence="2">
    <location>
        <begin position="1"/>
        <end position="19"/>
    </location>
</feature>
<accession>A0A9K3LLI2</accession>
<evidence type="ECO:0000256" key="2">
    <source>
        <dbReference type="SAM" id="SignalP"/>
    </source>
</evidence>
<gene>
    <name evidence="3" type="ORF">IV203_037105</name>
</gene>
<proteinExistence type="predicted"/>
<organism evidence="3 4">
    <name type="scientific">Nitzschia inconspicua</name>
    <dbReference type="NCBI Taxonomy" id="303405"/>
    <lineage>
        <taxon>Eukaryota</taxon>
        <taxon>Sar</taxon>
        <taxon>Stramenopiles</taxon>
        <taxon>Ochrophyta</taxon>
        <taxon>Bacillariophyta</taxon>
        <taxon>Bacillariophyceae</taxon>
        <taxon>Bacillariophycidae</taxon>
        <taxon>Bacillariales</taxon>
        <taxon>Bacillariaceae</taxon>
        <taxon>Nitzschia</taxon>
    </lineage>
</organism>
<keyword evidence="4" id="KW-1185">Reference proteome</keyword>
<evidence type="ECO:0000313" key="4">
    <source>
        <dbReference type="Proteomes" id="UP000693970"/>
    </source>
</evidence>
<reference evidence="3" key="1">
    <citation type="journal article" date="2021" name="Sci. Rep.">
        <title>Diploid genomic architecture of Nitzschia inconspicua, an elite biomass production diatom.</title>
        <authorList>
            <person name="Oliver A."/>
            <person name="Podell S."/>
            <person name="Pinowska A."/>
            <person name="Traller J.C."/>
            <person name="Smith S.R."/>
            <person name="McClure R."/>
            <person name="Beliaev A."/>
            <person name="Bohutskyi P."/>
            <person name="Hill E.A."/>
            <person name="Rabines A."/>
            <person name="Zheng H."/>
            <person name="Allen L.Z."/>
            <person name="Kuo A."/>
            <person name="Grigoriev I.V."/>
            <person name="Allen A.E."/>
            <person name="Hazlebeck D."/>
            <person name="Allen E.E."/>
        </authorList>
    </citation>
    <scope>NUCLEOTIDE SEQUENCE</scope>
    <source>
        <strain evidence="3">Hildebrandi</strain>
    </source>
</reference>